<proteinExistence type="predicted"/>
<evidence type="ECO:0000313" key="2">
    <source>
        <dbReference type="EMBL" id="MFD0855017.1"/>
    </source>
</evidence>
<evidence type="ECO:0000313" key="3">
    <source>
        <dbReference type="Proteomes" id="UP001597083"/>
    </source>
</evidence>
<dbReference type="SUPFAM" id="SSF53041">
    <property type="entry name" value="Resolvase-like"/>
    <property type="match status" value="1"/>
</dbReference>
<sequence>MAFAGRTSTEDKQDPTLSIPRQLANSQLALPPGATIVAHFYDIESGRKDLAVRGKGRGHERFSIPVTRDGGLQDLLAEAVRSDRRFDVVICESIDRIARRTYIGTQVENLLEQAGVPLLAADEPITFTGKRASQILTRRVKQGVA</sequence>
<dbReference type="EMBL" id="JBHTIR010003320">
    <property type="protein sequence ID" value="MFD0855017.1"/>
    <property type="molecule type" value="Genomic_DNA"/>
</dbReference>
<organism evidence="2 3">
    <name type="scientific">Actinomadura adrarensis</name>
    <dbReference type="NCBI Taxonomy" id="1819600"/>
    <lineage>
        <taxon>Bacteria</taxon>
        <taxon>Bacillati</taxon>
        <taxon>Actinomycetota</taxon>
        <taxon>Actinomycetes</taxon>
        <taxon>Streptosporangiales</taxon>
        <taxon>Thermomonosporaceae</taxon>
        <taxon>Actinomadura</taxon>
    </lineage>
</organism>
<dbReference type="Pfam" id="PF00239">
    <property type="entry name" value="Resolvase"/>
    <property type="match status" value="1"/>
</dbReference>
<gene>
    <name evidence="2" type="ORF">ACFQ07_22440</name>
</gene>
<protein>
    <submittedName>
        <fullName evidence="2">Recombinase family protein</fullName>
    </submittedName>
</protein>
<keyword evidence="3" id="KW-1185">Reference proteome</keyword>
<reference evidence="3" key="1">
    <citation type="journal article" date="2019" name="Int. J. Syst. Evol. Microbiol.">
        <title>The Global Catalogue of Microorganisms (GCM) 10K type strain sequencing project: providing services to taxonomists for standard genome sequencing and annotation.</title>
        <authorList>
            <consortium name="The Broad Institute Genomics Platform"/>
            <consortium name="The Broad Institute Genome Sequencing Center for Infectious Disease"/>
            <person name="Wu L."/>
            <person name="Ma J."/>
        </authorList>
    </citation>
    <scope>NUCLEOTIDE SEQUENCE [LARGE SCALE GENOMIC DNA]</scope>
    <source>
        <strain evidence="3">JCM 31696</strain>
    </source>
</reference>
<feature type="domain" description="Resolvase/invertase-type recombinase catalytic" evidence="1">
    <location>
        <begin position="1"/>
        <end position="145"/>
    </location>
</feature>
<dbReference type="Gene3D" id="3.40.50.1390">
    <property type="entry name" value="Resolvase, N-terminal catalytic domain"/>
    <property type="match status" value="1"/>
</dbReference>
<dbReference type="InterPro" id="IPR006119">
    <property type="entry name" value="Resolv_N"/>
</dbReference>
<name>A0ABW3CN25_9ACTN</name>
<dbReference type="SMART" id="SM00857">
    <property type="entry name" value="Resolvase"/>
    <property type="match status" value="1"/>
</dbReference>
<evidence type="ECO:0000259" key="1">
    <source>
        <dbReference type="SMART" id="SM00857"/>
    </source>
</evidence>
<dbReference type="Proteomes" id="UP001597083">
    <property type="component" value="Unassembled WGS sequence"/>
</dbReference>
<comment type="caution">
    <text evidence="2">The sequence shown here is derived from an EMBL/GenBank/DDBJ whole genome shotgun (WGS) entry which is preliminary data.</text>
</comment>
<dbReference type="InterPro" id="IPR036162">
    <property type="entry name" value="Resolvase-like_N_sf"/>
</dbReference>
<dbReference type="CDD" id="cd00338">
    <property type="entry name" value="Ser_Recombinase"/>
    <property type="match status" value="1"/>
</dbReference>
<feature type="non-terminal residue" evidence="2">
    <location>
        <position position="145"/>
    </location>
</feature>
<accession>A0ABW3CN25</accession>